<feature type="transmembrane region" description="Helical" evidence="6">
    <location>
        <begin position="349"/>
        <end position="368"/>
    </location>
</feature>
<gene>
    <name evidence="7" type="ORF">EKN56_16995</name>
</gene>
<feature type="transmembrane region" description="Helical" evidence="6">
    <location>
        <begin position="161"/>
        <end position="178"/>
    </location>
</feature>
<dbReference type="Pfam" id="PF13440">
    <property type="entry name" value="Polysacc_synt_3"/>
    <property type="match status" value="1"/>
</dbReference>
<evidence type="ECO:0000256" key="6">
    <source>
        <dbReference type="SAM" id="Phobius"/>
    </source>
</evidence>
<evidence type="ECO:0008006" key="9">
    <source>
        <dbReference type="Google" id="ProtNLM"/>
    </source>
</evidence>
<evidence type="ECO:0000313" key="7">
    <source>
        <dbReference type="EMBL" id="QBH97939.1"/>
    </source>
</evidence>
<dbReference type="GO" id="GO:0005886">
    <property type="term" value="C:plasma membrane"/>
    <property type="evidence" value="ECO:0007669"/>
    <property type="project" value="UniProtKB-SubCell"/>
</dbReference>
<dbReference type="Proteomes" id="UP000293154">
    <property type="component" value="Chromosome"/>
</dbReference>
<evidence type="ECO:0000256" key="2">
    <source>
        <dbReference type="ARBA" id="ARBA00022475"/>
    </source>
</evidence>
<feature type="transmembrane region" description="Helical" evidence="6">
    <location>
        <begin position="84"/>
        <end position="109"/>
    </location>
</feature>
<feature type="transmembrane region" description="Helical" evidence="6">
    <location>
        <begin position="9"/>
        <end position="30"/>
    </location>
</feature>
<keyword evidence="5 6" id="KW-0472">Membrane</keyword>
<feature type="transmembrane region" description="Helical" evidence="6">
    <location>
        <begin position="465"/>
        <end position="489"/>
    </location>
</feature>
<keyword evidence="4 6" id="KW-1133">Transmembrane helix</keyword>
<feature type="transmembrane region" description="Helical" evidence="6">
    <location>
        <begin position="401"/>
        <end position="425"/>
    </location>
</feature>
<dbReference type="PANTHER" id="PTHR30250:SF11">
    <property type="entry name" value="O-ANTIGEN TRANSPORTER-RELATED"/>
    <property type="match status" value="1"/>
</dbReference>
<evidence type="ECO:0000313" key="8">
    <source>
        <dbReference type="Proteomes" id="UP000293154"/>
    </source>
</evidence>
<keyword evidence="8" id="KW-1185">Reference proteome</keyword>
<feature type="transmembrane region" description="Helical" evidence="6">
    <location>
        <begin position="42"/>
        <end position="64"/>
    </location>
</feature>
<dbReference type="PANTHER" id="PTHR30250">
    <property type="entry name" value="PST FAMILY PREDICTED COLANIC ACID TRANSPORTER"/>
    <property type="match status" value="1"/>
</dbReference>
<keyword evidence="3 6" id="KW-0812">Transmembrane</keyword>
<dbReference type="EMBL" id="CP034752">
    <property type="protein sequence ID" value="QBH97939.1"/>
    <property type="molecule type" value="Genomic_DNA"/>
</dbReference>
<dbReference type="InterPro" id="IPR050833">
    <property type="entry name" value="Poly_Biosynth_Transport"/>
</dbReference>
<accession>A0A411WNX9</accession>
<name>A0A411WNX9_9GAMM</name>
<protein>
    <recommendedName>
        <fullName evidence="9">Polysaccharide biosynthesis protein</fullName>
    </recommendedName>
</protein>
<feature type="transmembrane region" description="Helical" evidence="6">
    <location>
        <begin position="377"/>
        <end position="395"/>
    </location>
</feature>
<feature type="transmembrane region" description="Helical" evidence="6">
    <location>
        <begin position="129"/>
        <end position="149"/>
    </location>
</feature>
<evidence type="ECO:0000256" key="4">
    <source>
        <dbReference type="ARBA" id="ARBA00022989"/>
    </source>
</evidence>
<reference evidence="7 8" key="1">
    <citation type="submission" date="2019-03" db="EMBL/GenBank/DDBJ databases">
        <title>Pragia sp. nov. isolated from the gut tract of Carduelis flavirostris.</title>
        <authorList>
            <person name="Ge Y."/>
        </authorList>
    </citation>
    <scope>NUCLEOTIDE SEQUENCE [LARGE SCALE GENOMIC DNA]</scope>
    <source>
        <strain evidence="7 8">CF-458</strain>
    </source>
</reference>
<sequence>MSKKVQLRVAANLFGKSSYSIFYLLSIPYLKDLLGVDGVGVIGLFVSLQVIILLLEGGMTSAFIRGLVNKHYRSQGYKAEQYILSYGIVFICISLVVGLGMTLCNNIIVSLFSNSQLYTADELFSVVRVMGWVISCQFIILFYEAIFIANEKQIPLNFLNVFYSFSRTLGAVFVLLYIQSDLIIYFYLQLIINIIYILLLHSYSWLLLIRKSFINALREFDLKKLSVIKYERSFGRDMFYISILSAIAFQSDRLFISKNISLYYLGIYNIAYALASAPTLFTSSLYNVVYPRLIKLGRESLFDSIVFFKKTFDIIILIIVPICIFSSINSGAIIYIWMGEVQNDVSKTLKYLIIATLFLGLQVIPYSLQIAREWTKLTVIMNIILLPILLTSYYIMSVNNYFYGISLSWMLYNILSFLIMTSYIYIRALSIKDLLKVYLKVSLSIVMTAIIGFVFKGYFVELSRLMLLVMFVPAIMICMSMSSLSFLCINKMSK</sequence>
<proteinExistence type="predicted"/>
<comment type="subcellular location">
    <subcellularLocation>
        <location evidence="1">Cell membrane</location>
        <topology evidence="1">Multi-pass membrane protein</topology>
    </subcellularLocation>
</comment>
<feature type="transmembrane region" description="Helical" evidence="6">
    <location>
        <begin position="311"/>
        <end position="337"/>
    </location>
</feature>
<evidence type="ECO:0000256" key="5">
    <source>
        <dbReference type="ARBA" id="ARBA00023136"/>
    </source>
</evidence>
<keyword evidence="2" id="KW-1003">Cell membrane</keyword>
<dbReference type="AlphaFoldDB" id="A0A411WNX9"/>
<feature type="transmembrane region" description="Helical" evidence="6">
    <location>
        <begin position="262"/>
        <end position="290"/>
    </location>
</feature>
<dbReference type="RefSeq" id="WP_130592896.1">
    <property type="nucleotide sequence ID" value="NZ_CP034752.1"/>
</dbReference>
<feature type="transmembrane region" description="Helical" evidence="6">
    <location>
        <begin position="437"/>
        <end position="459"/>
    </location>
</feature>
<feature type="transmembrane region" description="Helical" evidence="6">
    <location>
        <begin position="184"/>
        <end position="208"/>
    </location>
</feature>
<evidence type="ECO:0000256" key="3">
    <source>
        <dbReference type="ARBA" id="ARBA00022692"/>
    </source>
</evidence>
<evidence type="ECO:0000256" key="1">
    <source>
        <dbReference type="ARBA" id="ARBA00004651"/>
    </source>
</evidence>
<organism evidence="7 8">
    <name type="scientific">Limnobaculum zhutongyuii</name>
    <dbReference type="NCBI Taxonomy" id="2498113"/>
    <lineage>
        <taxon>Bacteria</taxon>
        <taxon>Pseudomonadati</taxon>
        <taxon>Pseudomonadota</taxon>
        <taxon>Gammaproteobacteria</taxon>
        <taxon>Enterobacterales</taxon>
        <taxon>Budviciaceae</taxon>
        <taxon>Limnobaculum</taxon>
    </lineage>
</organism>
<dbReference type="OrthoDB" id="653189at2"/>
<dbReference type="KEGG" id="prag:EKN56_16995"/>